<dbReference type="EMBL" id="HACG01040747">
    <property type="protein sequence ID" value="CEK87612.1"/>
    <property type="molecule type" value="Transcribed_RNA"/>
</dbReference>
<name>A0A0B7B412_9EUPU</name>
<reference evidence="2" key="1">
    <citation type="submission" date="2014-12" db="EMBL/GenBank/DDBJ databases">
        <title>Insight into the proteome of Arion vulgaris.</title>
        <authorList>
            <person name="Aradska J."/>
            <person name="Bulat T."/>
            <person name="Smidak R."/>
            <person name="Sarate P."/>
            <person name="Gangsoo J."/>
            <person name="Sialana F."/>
            <person name="Bilban M."/>
            <person name="Lubec G."/>
        </authorList>
    </citation>
    <scope>NUCLEOTIDE SEQUENCE</scope>
    <source>
        <tissue evidence="2">Skin</tissue>
    </source>
</reference>
<organism evidence="2">
    <name type="scientific">Arion vulgaris</name>
    <dbReference type="NCBI Taxonomy" id="1028688"/>
    <lineage>
        <taxon>Eukaryota</taxon>
        <taxon>Metazoa</taxon>
        <taxon>Spiralia</taxon>
        <taxon>Lophotrochozoa</taxon>
        <taxon>Mollusca</taxon>
        <taxon>Gastropoda</taxon>
        <taxon>Heterobranchia</taxon>
        <taxon>Euthyneura</taxon>
        <taxon>Panpulmonata</taxon>
        <taxon>Eupulmonata</taxon>
        <taxon>Stylommatophora</taxon>
        <taxon>Helicina</taxon>
        <taxon>Arionoidea</taxon>
        <taxon>Arionidae</taxon>
        <taxon>Arion</taxon>
    </lineage>
</organism>
<feature type="compositionally biased region" description="Basic and acidic residues" evidence="1">
    <location>
        <begin position="64"/>
        <end position="78"/>
    </location>
</feature>
<protein>
    <submittedName>
        <fullName evidence="2">Uncharacterized protein</fullName>
    </submittedName>
</protein>
<sequence length="78" mass="9176">MLPKLQERRSQHLEIKYIIKVINVTKRGRIKKIQRNWTIRKVVGTTSAIQYEKGRKNKMVHPSCKNEAKSTTKTEDLV</sequence>
<evidence type="ECO:0000313" key="2">
    <source>
        <dbReference type="EMBL" id="CEK87612.1"/>
    </source>
</evidence>
<proteinExistence type="predicted"/>
<accession>A0A0B7B412</accession>
<evidence type="ECO:0000256" key="1">
    <source>
        <dbReference type="SAM" id="MobiDB-lite"/>
    </source>
</evidence>
<feature type="region of interest" description="Disordered" evidence="1">
    <location>
        <begin position="54"/>
        <end position="78"/>
    </location>
</feature>
<dbReference type="AlphaFoldDB" id="A0A0B7B412"/>
<gene>
    <name evidence="2" type="primary">ORF160398</name>
</gene>